<dbReference type="AlphaFoldDB" id="A0ABD1CUS8"/>
<sequence>MQHRAKLNRSGEYDEYANLMSERDKQWLLAFVLNAQYPPDAKPMWTFIHKHAYGLVFDNDTKYACVTE</sequence>
<dbReference type="Proteomes" id="UP001562425">
    <property type="component" value="Unassembled WGS sequence"/>
</dbReference>
<organism evidence="1 2">
    <name type="scientific">Culex pipiens pipiens</name>
    <name type="common">Northern house mosquito</name>
    <dbReference type="NCBI Taxonomy" id="38569"/>
    <lineage>
        <taxon>Eukaryota</taxon>
        <taxon>Metazoa</taxon>
        <taxon>Ecdysozoa</taxon>
        <taxon>Arthropoda</taxon>
        <taxon>Hexapoda</taxon>
        <taxon>Insecta</taxon>
        <taxon>Pterygota</taxon>
        <taxon>Neoptera</taxon>
        <taxon>Endopterygota</taxon>
        <taxon>Diptera</taxon>
        <taxon>Nematocera</taxon>
        <taxon>Culicoidea</taxon>
        <taxon>Culicidae</taxon>
        <taxon>Culicinae</taxon>
        <taxon>Culicini</taxon>
        <taxon>Culex</taxon>
        <taxon>Culex</taxon>
    </lineage>
</organism>
<keyword evidence="2" id="KW-1185">Reference proteome</keyword>
<evidence type="ECO:0000313" key="1">
    <source>
        <dbReference type="EMBL" id="KAL1380194.1"/>
    </source>
</evidence>
<accession>A0ABD1CUS8</accession>
<evidence type="ECO:0000313" key="2">
    <source>
        <dbReference type="Proteomes" id="UP001562425"/>
    </source>
</evidence>
<reference evidence="1 2" key="1">
    <citation type="submission" date="2024-05" db="EMBL/GenBank/DDBJ databases">
        <title>Culex pipiens pipiens assembly and annotation.</title>
        <authorList>
            <person name="Alout H."/>
            <person name="Durand T."/>
        </authorList>
    </citation>
    <scope>NUCLEOTIDE SEQUENCE [LARGE SCALE GENOMIC DNA]</scope>
    <source>
        <strain evidence="1">HA-2024</strain>
        <tissue evidence="1">Whole body</tissue>
    </source>
</reference>
<dbReference type="EMBL" id="JBEHCU010009267">
    <property type="protein sequence ID" value="KAL1380194.1"/>
    <property type="molecule type" value="Genomic_DNA"/>
</dbReference>
<gene>
    <name evidence="1" type="ORF">pipiens_014381</name>
</gene>
<name>A0ABD1CUS8_CULPP</name>
<comment type="caution">
    <text evidence="1">The sequence shown here is derived from an EMBL/GenBank/DDBJ whole genome shotgun (WGS) entry which is preliminary data.</text>
</comment>
<protein>
    <submittedName>
        <fullName evidence="1">Uncharacterized protein</fullName>
    </submittedName>
</protein>
<proteinExistence type="predicted"/>